<dbReference type="Gene3D" id="1.20.1440.170">
    <property type="entry name" value="Translation machinery-associated protein 16-like"/>
    <property type="match status" value="1"/>
</dbReference>
<dbReference type="Pfam" id="PF11176">
    <property type="entry name" value="Tma16"/>
    <property type="match status" value="1"/>
</dbReference>
<dbReference type="EMBL" id="GL945437">
    <property type="protein sequence ID" value="EGO22057.1"/>
    <property type="molecule type" value="Genomic_DNA"/>
</dbReference>
<feature type="region of interest" description="Disordered" evidence="2">
    <location>
        <begin position="1"/>
        <end position="46"/>
    </location>
</feature>
<evidence type="ECO:0008006" key="5">
    <source>
        <dbReference type="Google" id="ProtNLM"/>
    </source>
</evidence>
<organism evidence="4">
    <name type="scientific">Serpula lacrymans var. lacrymans (strain S7.9)</name>
    <name type="common">Dry rot fungus</name>
    <dbReference type="NCBI Taxonomy" id="578457"/>
    <lineage>
        <taxon>Eukaryota</taxon>
        <taxon>Fungi</taxon>
        <taxon>Dikarya</taxon>
        <taxon>Basidiomycota</taxon>
        <taxon>Agaricomycotina</taxon>
        <taxon>Agaricomycetes</taxon>
        <taxon>Agaricomycetidae</taxon>
        <taxon>Boletales</taxon>
        <taxon>Coniophorineae</taxon>
        <taxon>Serpulaceae</taxon>
        <taxon>Serpula</taxon>
    </lineage>
</organism>
<evidence type="ECO:0000313" key="3">
    <source>
        <dbReference type="EMBL" id="EGO22057.1"/>
    </source>
</evidence>
<dbReference type="PANTHER" id="PTHR13349">
    <property type="entry name" value="TRANSLATION MACHINERY-ASSOCIATED PROTEIN 16"/>
    <property type="match status" value="1"/>
</dbReference>
<protein>
    <recommendedName>
        <fullName evidence="5">Translation machinery-associated protein 16</fullName>
    </recommendedName>
</protein>
<dbReference type="PANTHER" id="PTHR13349:SF2">
    <property type="entry name" value="TRANSLATION MACHINERY-ASSOCIATED PROTEIN 16"/>
    <property type="match status" value="1"/>
</dbReference>
<comment type="similarity">
    <text evidence="1">Belongs to the TMA16 family.</text>
</comment>
<evidence type="ECO:0000256" key="2">
    <source>
        <dbReference type="SAM" id="MobiDB-lite"/>
    </source>
</evidence>
<dbReference type="Proteomes" id="UP000008064">
    <property type="component" value="Unassembled WGS sequence"/>
</dbReference>
<proteinExistence type="inferred from homology"/>
<dbReference type="GeneID" id="18815313"/>
<dbReference type="OrthoDB" id="270284at2759"/>
<dbReference type="AlphaFoldDB" id="F8P3F7"/>
<dbReference type="HOGENOM" id="CLU_106400_0_0_1"/>
<reference evidence="4" key="1">
    <citation type="journal article" date="2011" name="Science">
        <title>The plant cell wall-decomposing machinery underlies the functional diversity of forest fungi.</title>
        <authorList>
            <person name="Eastwood D.C."/>
            <person name="Floudas D."/>
            <person name="Binder M."/>
            <person name="Majcherczyk A."/>
            <person name="Schneider P."/>
            <person name="Aerts A."/>
            <person name="Asiegbu F.O."/>
            <person name="Baker S.E."/>
            <person name="Barry K."/>
            <person name="Bendiksby M."/>
            <person name="Blumentritt M."/>
            <person name="Coutinho P.M."/>
            <person name="Cullen D."/>
            <person name="de Vries R.P."/>
            <person name="Gathman A."/>
            <person name="Goodell B."/>
            <person name="Henrissat B."/>
            <person name="Ihrmark K."/>
            <person name="Kauserud H."/>
            <person name="Kohler A."/>
            <person name="LaButti K."/>
            <person name="Lapidus A."/>
            <person name="Lavin J.L."/>
            <person name="Lee Y.-H."/>
            <person name="Lindquist E."/>
            <person name="Lilly W."/>
            <person name="Lucas S."/>
            <person name="Morin E."/>
            <person name="Murat C."/>
            <person name="Oguiza J.A."/>
            <person name="Park J."/>
            <person name="Pisabarro A.G."/>
            <person name="Riley R."/>
            <person name="Rosling A."/>
            <person name="Salamov A."/>
            <person name="Schmidt O."/>
            <person name="Schmutz J."/>
            <person name="Skrede I."/>
            <person name="Stenlid J."/>
            <person name="Wiebenga A."/>
            <person name="Xie X."/>
            <person name="Kuees U."/>
            <person name="Hibbett D.S."/>
            <person name="Hoffmeister D."/>
            <person name="Hoegberg N."/>
            <person name="Martin F."/>
            <person name="Grigoriev I.V."/>
            <person name="Watkinson S.C."/>
        </authorList>
    </citation>
    <scope>NUCLEOTIDE SEQUENCE [LARGE SCALE GENOMIC DNA]</scope>
    <source>
        <strain evidence="4">S7.9</strain>
    </source>
</reference>
<evidence type="ECO:0000256" key="1">
    <source>
        <dbReference type="ARBA" id="ARBA00034127"/>
    </source>
</evidence>
<gene>
    <name evidence="3" type="ORF">SERLADRAFT_440080</name>
</gene>
<dbReference type="InterPro" id="IPR038356">
    <property type="entry name" value="Tma16_sf"/>
</dbReference>
<name>F8P3F7_SERL9</name>
<sequence length="221" mass="25314">MAPAKTAKTENKPKKEKVFHPESRKAGQISRSHFRKGKLSEAASKRNKKQLAQADVYGFFYHAIPPEGVLSLEDLHSIVRDVWLVRHDVELEHERAARRKGRPKSTKEMKLEEIKLREAEEYRTGMEVPDLTHEPTVELFRRWDQKEVAFIYLLRFVRISGAEPTVTILSRPGTHHTVLDKSSGDQRQNQTPEMDTAVDDSMLSEPPTRFASTIMAMDGPL</sequence>
<dbReference type="InterPro" id="IPR021346">
    <property type="entry name" value="Tma16"/>
</dbReference>
<accession>F8P3F7</accession>
<evidence type="ECO:0000313" key="4">
    <source>
        <dbReference type="Proteomes" id="UP000008064"/>
    </source>
</evidence>
<feature type="region of interest" description="Disordered" evidence="2">
    <location>
        <begin position="173"/>
        <end position="205"/>
    </location>
</feature>
<dbReference type="GO" id="GO:0005634">
    <property type="term" value="C:nucleus"/>
    <property type="evidence" value="ECO:0007669"/>
    <property type="project" value="TreeGrafter"/>
</dbReference>
<feature type="compositionally biased region" description="Basic and acidic residues" evidence="2">
    <location>
        <begin position="7"/>
        <end position="25"/>
    </location>
</feature>
<dbReference type="RefSeq" id="XP_007320595.1">
    <property type="nucleotide sequence ID" value="XM_007320533.1"/>
</dbReference>
<dbReference type="KEGG" id="sla:SERLADRAFT_440080"/>